<evidence type="ECO:0000313" key="2">
    <source>
        <dbReference type="EMBL" id="EOM75897.1"/>
    </source>
</evidence>
<keyword evidence="3" id="KW-1185">Reference proteome</keyword>
<protein>
    <submittedName>
        <fullName evidence="2">Uncharacterized protein</fullName>
    </submittedName>
</protein>
<feature type="region of interest" description="Disordered" evidence="1">
    <location>
        <begin position="411"/>
        <end position="446"/>
    </location>
</feature>
<dbReference type="EMBL" id="APMY01000079">
    <property type="protein sequence ID" value="EOM75897.1"/>
    <property type="molecule type" value="Genomic_DNA"/>
</dbReference>
<evidence type="ECO:0000256" key="1">
    <source>
        <dbReference type="SAM" id="MobiDB-lite"/>
    </source>
</evidence>
<dbReference type="AlphaFoldDB" id="R7WKS3"/>
<sequence>MSTFATPEDGGIDLGMGPAPSPGPDAAAASAPTVADALGAGPLGDFLSAPLPDTPMDALRESPLGGLLDTPLGTLPELPPLPQLPPLPPNPIEALLSGQGLAGLPGIDTLLAPLTELGGLFGSGSFGGGFDPTSLLQGLSGVLDQVMGMSTSALSTLDQVWQSQAAQNVQSEGRAATTSGAELSDQGRAIGTTTQTAAACVARGNANLETVASSFAATATAAAPVILTPPGQAMLLASAAEHLKAAIAIVTGTRTELNEYTLTMNGLAAPVPVPPPPAVGGVSPFQIANQVIEGVGKPLLSTVTDGLSQVAQSHATPSLGESGAPGDPARTSAAGLGTAAGLGGGGGGGAGGVGGVGGGFGGGGVSATPPTAAPSVAGAVGGAVGGAAFATGAAGMAGGAVPPTAGGGMMGGGAGASARGGQGSDSEHRSSPNYLQGVGDSRSEFAGDMPLVAPAVIGEQELDGVDFGE</sequence>
<dbReference type="eggNOG" id="COG0791">
    <property type="taxonomic scope" value="Bacteria"/>
</dbReference>
<reference evidence="2 3" key="1">
    <citation type="journal article" date="2013" name="Genome Announc.">
        <title>Draft Genome Sequence of Rhodococcus rhodnii Strain LMG5362, a Symbiont of Rhodnius prolixus (Hemiptera, Reduviidae, Triatominae), the Principle Vector of Trypanosoma cruzi.</title>
        <authorList>
            <person name="Pachebat J.A."/>
            <person name="van Keulen G."/>
            <person name="Whitten M.M."/>
            <person name="Girdwood S."/>
            <person name="Del Sol R."/>
            <person name="Dyson P.J."/>
            <person name="Facey P.D."/>
        </authorList>
    </citation>
    <scope>NUCLEOTIDE SEQUENCE [LARGE SCALE GENOMIC DNA]</scope>
    <source>
        <strain evidence="2 3">LMG 5362</strain>
    </source>
</reference>
<feature type="region of interest" description="Disordered" evidence="1">
    <location>
        <begin position="311"/>
        <end position="335"/>
    </location>
</feature>
<accession>R7WKS3</accession>
<feature type="region of interest" description="Disordered" evidence="1">
    <location>
        <begin position="1"/>
        <end position="31"/>
    </location>
</feature>
<comment type="caution">
    <text evidence="2">The sequence shown here is derived from an EMBL/GenBank/DDBJ whole genome shotgun (WGS) entry which is preliminary data.</text>
</comment>
<name>R7WKS3_9NOCA</name>
<feature type="compositionally biased region" description="Gly residues" evidence="1">
    <location>
        <begin position="411"/>
        <end position="423"/>
    </location>
</feature>
<dbReference type="PATRIC" id="fig|1273125.3.peg.2680"/>
<evidence type="ECO:0000313" key="3">
    <source>
        <dbReference type="Proteomes" id="UP000013525"/>
    </source>
</evidence>
<organism evidence="2 3">
    <name type="scientific">Rhodococcus rhodnii LMG 5362</name>
    <dbReference type="NCBI Taxonomy" id="1273125"/>
    <lineage>
        <taxon>Bacteria</taxon>
        <taxon>Bacillati</taxon>
        <taxon>Actinomycetota</taxon>
        <taxon>Actinomycetes</taxon>
        <taxon>Mycobacteriales</taxon>
        <taxon>Nocardiaceae</taxon>
        <taxon>Rhodococcus</taxon>
    </lineage>
</organism>
<proteinExistence type="predicted"/>
<dbReference type="RefSeq" id="WP_010838853.1">
    <property type="nucleotide sequence ID" value="NZ_APMY01000079.1"/>
</dbReference>
<dbReference type="Proteomes" id="UP000013525">
    <property type="component" value="Unassembled WGS sequence"/>
</dbReference>
<gene>
    <name evidence="2" type="ORF">Rrhod_2809</name>
</gene>